<evidence type="ECO:0000313" key="3">
    <source>
        <dbReference type="Proteomes" id="UP000061704"/>
    </source>
</evidence>
<evidence type="ECO:0000313" key="2">
    <source>
        <dbReference type="EMBL" id="BAH83421.1"/>
    </source>
</evidence>
<gene>
    <name evidence="2" type="primary">yqjE</name>
    <name evidence="2" type="ORF">ICMP_581</name>
</gene>
<dbReference type="Pfam" id="PF07332">
    <property type="entry name" value="Phage_holin_3_6"/>
    <property type="match status" value="1"/>
</dbReference>
<keyword evidence="3" id="KW-1185">Reference proteome</keyword>
<dbReference type="HOGENOM" id="CLU_136851_0_0_6"/>
<reference evidence="2 3" key="1">
    <citation type="journal article" date="2011" name="Genome Biol. Evol.">
        <title>Reductive evolution of bacterial genome in insect gut environment.</title>
        <authorList>
            <person name="Nikoh N."/>
            <person name="Hosokawa T."/>
            <person name="Ohshima K."/>
            <person name="Hattori M."/>
            <person name="Fukatsu T."/>
        </authorList>
    </citation>
    <scope>NUCLEOTIDE SEQUENCE [LARGE SCALE GENOMIC DNA]</scope>
    <source>
        <strain evidence="2 3">Mpkobe</strain>
    </source>
</reference>
<keyword evidence="1" id="KW-0472">Membrane</keyword>
<organism evidence="2 3">
    <name type="scientific">Candidatus Ishikawaella capsulata Mpkobe</name>
    <dbReference type="NCBI Taxonomy" id="476281"/>
    <lineage>
        <taxon>Bacteria</taxon>
        <taxon>Pseudomonadati</taxon>
        <taxon>Pseudomonadota</taxon>
        <taxon>Gammaproteobacteria</taxon>
        <taxon>Enterobacterales</taxon>
        <taxon>Enterobacteriaceae</taxon>
        <taxon>Candidatus Ishikawella</taxon>
    </lineage>
</organism>
<keyword evidence="1" id="KW-1133">Transmembrane helix</keyword>
<dbReference type="KEGG" id="icp:ICMP_581"/>
<dbReference type="AlphaFoldDB" id="C5WDL5"/>
<accession>C5WDL5</accession>
<evidence type="ECO:0000256" key="1">
    <source>
        <dbReference type="SAM" id="Phobius"/>
    </source>
</evidence>
<dbReference type="OrthoDB" id="6505013at2"/>
<name>C5WDL5_9ENTR</name>
<proteinExistence type="predicted"/>
<feature type="transmembrane region" description="Helical" evidence="1">
    <location>
        <begin position="50"/>
        <end position="74"/>
    </location>
</feature>
<dbReference type="Proteomes" id="UP000061704">
    <property type="component" value="Chromosome"/>
</dbReference>
<protein>
    <submittedName>
        <fullName evidence="2">Conserved inner membrane protein</fullName>
    </submittedName>
</protein>
<feature type="transmembrane region" description="Helical" evidence="1">
    <location>
        <begin position="80"/>
        <end position="104"/>
    </location>
</feature>
<dbReference type="STRING" id="476281.ICMP_581"/>
<dbReference type="RefSeq" id="WP_041069796.1">
    <property type="nucleotide sequence ID" value="NZ_AP010872.1"/>
</dbReference>
<keyword evidence="1" id="KW-0812">Transmembrane</keyword>
<sequence length="129" mass="14690">MADTRQINGPAKGIIHLAEKIIFILIKIIETRIRLGIVELEAERANIIQMLLMIGLTLLFTTFGLASCLVLLILSVNIKYSVIIVSSTACLFFVCAFCLSVWVFQKSRESRLLIYSLRELREDQELMKK</sequence>
<dbReference type="InterPro" id="IPR009937">
    <property type="entry name" value="Phage_holin_3_6"/>
</dbReference>
<dbReference type="EMBL" id="AP010872">
    <property type="protein sequence ID" value="BAH83421.1"/>
    <property type="molecule type" value="Genomic_DNA"/>
</dbReference>